<dbReference type="Proteomes" id="UP000469325">
    <property type="component" value="Unassembled WGS sequence"/>
</dbReference>
<organism evidence="2 3">
    <name type="scientific">Olsenella porci</name>
    <dbReference type="NCBI Taxonomy" id="2652279"/>
    <lineage>
        <taxon>Bacteria</taxon>
        <taxon>Bacillati</taxon>
        <taxon>Actinomycetota</taxon>
        <taxon>Coriobacteriia</taxon>
        <taxon>Coriobacteriales</taxon>
        <taxon>Atopobiaceae</taxon>
        <taxon>Olsenella</taxon>
    </lineage>
</organism>
<gene>
    <name evidence="2" type="ORF">FYJ68_04555</name>
</gene>
<sequence length="129" mass="14285">MTGATSKCGHCKSQVKACLRQALAERDATAVAPSSSAGLAPAAVPAPTQELRIHGVYRHFKGDFYLVEDVARHSETGEEYVVYRKLYGDGSLWVRPKDMFLSPVDRQKHPEATQEFRFQLQDIPSIAGH</sequence>
<feature type="domain" description="DUF1653" evidence="1">
    <location>
        <begin position="55"/>
        <end position="119"/>
    </location>
</feature>
<name>A0A6N7XR26_9ACTN</name>
<protein>
    <submittedName>
        <fullName evidence="2">DUF1653 domain-containing protein</fullName>
    </submittedName>
</protein>
<evidence type="ECO:0000259" key="1">
    <source>
        <dbReference type="Pfam" id="PF07866"/>
    </source>
</evidence>
<proteinExistence type="predicted"/>
<dbReference type="AlphaFoldDB" id="A0A6N7XR26"/>
<dbReference type="Gene3D" id="2.30.30.320">
    <property type="entry name" value="DUF1653-like domain"/>
    <property type="match status" value="1"/>
</dbReference>
<dbReference type="InterPro" id="IPR023387">
    <property type="entry name" value="DUF1653-like_dom"/>
</dbReference>
<evidence type="ECO:0000313" key="3">
    <source>
        <dbReference type="Proteomes" id="UP000469325"/>
    </source>
</evidence>
<dbReference type="Pfam" id="PF07866">
    <property type="entry name" value="DUF1653"/>
    <property type="match status" value="1"/>
</dbReference>
<comment type="caution">
    <text evidence="2">The sequence shown here is derived from an EMBL/GenBank/DDBJ whole genome shotgun (WGS) entry which is preliminary data.</text>
</comment>
<dbReference type="EMBL" id="VUNC01000002">
    <property type="protein sequence ID" value="MST72379.1"/>
    <property type="molecule type" value="Genomic_DNA"/>
</dbReference>
<keyword evidence="3" id="KW-1185">Reference proteome</keyword>
<dbReference type="InterPro" id="IPR037135">
    <property type="entry name" value="DUF1653-like_dom_sf"/>
</dbReference>
<evidence type="ECO:0000313" key="2">
    <source>
        <dbReference type="EMBL" id="MST72379.1"/>
    </source>
</evidence>
<reference evidence="2 3" key="1">
    <citation type="submission" date="2019-08" db="EMBL/GenBank/DDBJ databases">
        <title>In-depth cultivation of the pig gut microbiome towards novel bacterial diversity and tailored functional studies.</title>
        <authorList>
            <person name="Wylensek D."/>
            <person name="Hitch T.C.A."/>
            <person name="Clavel T."/>
        </authorList>
    </citation>
    <scope>NUCLEOTIDE SEQUENCE [LARGE SCALE GENOMIC DNA]</scope>
    <source>
        <strain evidence="2 3">CA-Schmier-601-WT-1</strain>
    </source>
</reference>
<accession>A0A6N7XR26</accession>